<dbReference type="AlphaFoldDB" id="A0A239CKI7"/>
<sequence>MTAPNRLTAASRPLSRLAAALVLAGVLLAPASPAFAVSDDAVLRRMDAVIEENNRLRDEAWKAKKHGKEAARQAQEALDASDARLERTRAEALAHVAGVSPAQVETLRRDGKSWGQAAGELGVHPGFLGVGKTPLYQSLPKAKKAGSKIKAKGKGGKKHTLKAKGKSTRKAVKKAPTTKKNNAVKKKAK</sequence>
<evidence type="ECO:0000313" key="3">
    <source>
        <dbReference type="EMBL" id="SNS20208.1"/>
    </source>
</evidence>
<dbReference type="EMBL" id="FZOC01000008">
    <property type="protein sequence ID" value="SNS20208.1"/>
    <property type="molecule type" value="Genomic_DNA"/>
</dbReference>
<dbReference type="RefSeq" id="WP_089275349.1">
    <property type="nucleotide sequence ID" value="NZ_FZOC01000008.1"/>
</dbReference>
<feature type="signal peptide" evidence="2">
    <location>
        <begin position="1"/>
        <end position="36"/>
    </location>
</feature>
<evidence type="ECO:0000256" key="2">
    <source>
        <dbReference type="SAM" id="SignalP"/>
    </source>
</evidence>
<proteinExistence type="predicted"/>
<keyword evidence="2" id="KW-0732">Signal</keyword>
<protein>
    <submittedName>
        <fullName evidence="3">Uncharacterized protein</fullName>
    </submittedName>
</protein>
<accession>A0A239CKI7</accession>
<feature type="region of interest" description="Disordered" evidence="1">
    <location>
        <begin position="141"/>
        <end position="189"/>
    </location>
</feature>
<dbReference type="OrthoDB" id="5432830at2"/>
<evidence type="ECO:0000256" key="1">
    <source>
        <dbReference type="SAM" id="MobiDB-lite"/>
    </source>
</evidence>
<evidence type="ECO:0000313" key="4">
    <source>
        <dbReference type="Proteomes" id="UP000198324"/>
    </source>
</evidence>
<organism evidence="3 4">
    <name type="scientific">Humidesulfovibrio mexicanus</name>
    <dbReference type="NCBI Taxonomy" id="147047"/>
    <lineage>
        <taxon>Bacteria</taxon>
        <taxon>Pseudomonadati</taxon>
        <taxon>Thermodesulfobacteriota</taxon>
        <taxon>Desulfovibrionia</taxon>
        <taxon>Desulfovibrionales</taxon>
        <taxon>Desulfovibrionaceae</taxon>
        <taxon>Humidesulfovibrio</taxon>
    </lineage>
</organism>
<name>A0A239CKI7_9BACT</name>
<dbReference type="Proteomes" id="UP000198324">
    <property type="component" value="Unassembled WGS sequence"/>
</dbReference>
<reference evidence="3 4" key="1">
    <citation type="submission" date="2017-06" db="EMBL/GenBank/DDBJ databases">
        <authorList>
            <person name="Kim H.J."/>
            <person name="Triplett B.A."/>
        </authorList>
    </citation>
    <scope>NUCLEOTIDE SEQUENCE [LARGE SCALE GENOMIC DNA]</scope>
    <source>
        <strain evidence="3 4">DSM 13116</strain>
    </source>
</reference>
<feature type="chain" id="PRO_5012511895" evidence="2">
    <location>
        <begin position="37"/>
        <end position="189"/>
    </location>
</feature>
<keyword evidence="4" id="KW-1185">Reference proteome</keyword>
<gene>
    <name evidence="3" type="ORF">SAMN04488503_3162</name>
</gene>